<dbReference type="InterPro" id="IPR035940">
    <property type="entry name" value="CAP_sf"/>
</dbReference>
<organism evidence="2">
    <name type="scientific">Deinococcus sp. VB142</name>
    <dbReference type="NCBI Taxonomy" id="3112952"/>
    <lineage>
        <taxon>Bacteria</taxon>
        <taxon>Thermotogati</taxon>
        <taxon>Deinococcota</taxon>
        <taxon>Deinococci</taxon>
        <taxon>Deinococcales</taxon>
        <taxon>Deinococcaceae</taxon>
        <taxon>Deinococcus</taxon>
    </lineage>
</organism>
<evidence type="ECO:0008006" key="3">
    <source>
        <dbReference type="Google" id="ProtNLM"/>
    </source>
</evidence>
<evidence type="ECO:0000313" key="2">
    <source>
        <dbReference type="EMBL" id="WYF43499.1"/>
    </source>
</evidence>
<feature type="signal peptide" evidence="1">
    <location>
        <begin position="1"/>
        <end position="22"/>
    </location>
</feature>
<evidence type="ECO:0000256" key="1">
    <source>
        <dbReference type="SAM" id="SignalP"/>
    </source>
</evidence>
<sequence>MSFPFLPRASVVLGLLTLSACGSSPTPPTPKGEVVQVTDSEYGVNFEYTTSRDFSYALAALPGYTHSAAEVHLLTLVNEERVKGGVCPVRGGGQRTYGPARPLLFEGHLHRAASDYARELAESGSTVLAHRSALTGLVPSQRVVGAGYHPLPPKGAALEFNESLAAEWLKSDPAGVVAAWKASPEHCGALYEPMLSFSHGAVAWVETQVHGQPVSYWVLNTAGY</sequence>
<dbReference type="EMBL" id="CP149782">
    <property type="protein sequence ID" value="WYF43499.1"/>
    <property type="molecule type" value="Genomic_DNA"/>
</dbReference>
<feature type="chain" id="PRO_5043739027" description="SCP domain-containing protein" evidence="1">
    <location>
        <begin position="23"/>
        <end position="224"/>
    </location>
</feature>
<keyword evidence="1" id="KW-0732">Signal</keyword>
<accession>A0AAU6PZK8</accession>
<dbReference type="RefSeq" id="WP_339094224.1">
    <property type="nucleotide sequence ID" value="NZ_CP149782.1"/>
</dbReference>
<gene>
    <name evidence="2" type="ORF">WDJ50_08665</name>
</gene>
<dbReference type="Gene3D" id="3.40.33.10">
    <property type="entry name" value="CAP"/>
    <property type="match status" value="1"/>
</dbReference>
<protein>
    <recommendedName>
        <fullName evidence="3">SCP domain-containing protein</fullName>
    </recommendedName>
</protein>
<dbReference type="AlphaFoldDB" id="A0AAU6PZK8"/>
<proteinExistence type="predicted"/>
<name>A0AAU6PZK8_9DEIO</name>
<reference evidence="2" key="1">
    <citation type="submission" date="2024-03" db="EMBL/GenBank/DDBJ databases">
        <title>Deinococcus weizhi sp. nov., isolated from human skin.</title>
        <authorList>
            <person name="Wei Z."/>
            <person name="Tian F."/>
            <person name="Yang C."/>
            <person name="Xin L.T."/>
            <person name="Wen Z.J."/>
            <person name="Lan K.C."/>
            <person name="Yu L."/>
            <person name="Zhe W."/>
            <person name="Dan F.D."/>
            <person name="Jun W."/>
            <person name="Rui Z."/>
            <person name="Yong X.J."/>
            <person name="Ting Y."/>
            <person name="Wei X."/>
            <person name="Xu Z.G."/>
            <person name="Xin Z."/>
            <person name="Dong F.G."/>
            <person name="Ni X.M."/>
            <person name="Zheng M.G."/>
            <person name="Chun Y."/>
            <person name="Qian W.X."/>
        </authorList>
    </citation>
    <scope>NUCLEOTIDE SEQUENCE</scope>
    <source>
        <strain evidence="2">VB142</strain>
    </source>
</reference>